<evidence type="ECO:0000256" key="1">
    <source>
        <dbReference type="SAM" id="Phobius"/>
    </source>
</evidence>
<feature type="transmembrane region" description="Helical" evidence="1">
    <location>
        <begin position="86"/>
        <end position="105"/>
    </location>
</feature>
<accession>A0A1H0DQV5</accession>
<keyword evidence="1" id="KW-1133">Transmembrane helix</keyword>
<dbReference type="RefSeq" id="WP_139148929.1">
    <property type="nucleotide sequence ID" value="NZ_FNIL01000003.1"/>
</dbReference>
<sequence>MIIKSRKLYITLICAVTLLGLIMLLLVQAGNIYPGAVSYEENEEIVTVDRGAWNTETFEINRAELDQSELILVNVGLTQIDQMDRAAGSSVLLLFIAAGVSLYVARVEASSPLKIAGLVATYGIALFIGVYVFVSYAEMLSVVGTTLDQMQQLS</sequence>
<feature type="transmembrane region" description="Helical" evidence="1">
    <location>
        <begin position="117"/>
        <end position="137"/>
    </location>
</feature>
<keyword evidence="1" id="KW-0472">Membrane</keyword>
<protein>
    <submittedName>
        <fullName evidence="2">Uncharacterized protein</fullName>
    </submittedName>
</protein>
<keyword evidence="3" id="KW-1185">Reference proteome</keyword>
<dbReference type="EMBL" id="FNIL01000003">
    <property type="protein sequence ID" value="SDN72361.1"/>
    <property type="molecule type" value="Genomic_DNA"/>
</dbReference>
<reference evidence="3" key="1">
    <citation type="submission" date="2016-10" db="EMBL/GenBank/DDBJ databases">
        <authorList>
            <person name="Varghese N."/>
            <person name="Submissions S."/>
        </authorList>
    </citation>
    <scope>NUCLEOTIDE SEQUENCE [LARGE SCALE GENOMIC DNA]</scope>
    <source>
        <strain evidence="3">CGMCC 1.10369</strain>
    </source>
</reference>
<evidence type="ECO:0000313" key="2">
    <source>
        <dbReference type="EMBL" id="SDN72361.1"/>
    </source>
</evidence>
<organism evidence="2 3">
    <name type="scientific">Alkalicoccus daliensis</name>
    <dbReference type="NCBI Taxonomy" id="745820"/>
    <lineage>
        <taxon>Bacteria</taxon>
        <taxon>Bacillati</taxon>
        <taxon>Bacillota</taxon>
        <taxon>Bacilli</taxon>
        <taxon>Bacillales</taxon>
        <taxon>Bacillaceae</taxon>
        <taxon>Alkalicoccus</taxon>
    </lineage>
</organism>
<proteinExistence type="predicted"/>
<name>A0A1H0DQV5_9BACI</name>
<dbReference type="Proteomes" id="UP000198778">
    <property type="component" value="Unassembled WGS sequence"/>
</dbReference>
<evidence type="ECO:0000313" key="3">
    <source>
        <dbReference type="Proteomes" id="UP000198778"/>
    </source>
</evidence>
<keyword evidence="1" id="KW-0812">Transmembrane</keyword>
<dbReference type="AlphaFoldDB" id="A0A1H0DQV5"/>
<gene>
    <name evidence="2" type="ORF">SAMN04488053_10345</name>
</gene>
<dbReference type="STRING" id="745820.SAMN04488053_10345"/>